<dbReference type="Pfam" id="PF13508">
    <property type="entry name" value="Acetyltransf_7"/>
    <property type="match status" value="1"/>
</dbReference>
<dbReference type="OrthoDB" id="2744543at2759"/>
<organism evidence="2 3">
    <name type="scientific">Aspergillus avenaceus</name>
    <dbReference type="NCBI Taxonomy" id="36643"/>
    <lineage>
        <taxon>Eukaryota</taxon>
        <taxon>Fungi</taxon>
        <taxon>Dikarya</taxon>
        <taxon>Ascomycota</taxon>
        <taxon>Pezizomycotina</taxon>
        <taxon>Eurotiomycetes</taxon>
        <taxon>Eurotiomycetidae</taxon>
        <taxon>Eurotiales</taxon>
        <taxon>Aspergillaceae</taxon>
        <taxon>Aspergillus</taxon>
        <taxon>Aspergillus subgen. Circumdati</taxon>
    </lineage>
</organism>
<dbReference type="AlphaFoldDB" id="A0A5N6U688"/>
<keyword evidence="2" id="KW-0808">Transferase</keyword>
<dbReference type="PROSITE" id="PS51186">
    <property type="entry name" value="GNAT"/>
    <property type="match status" value="1"/>
</dbReference>
<feature type="domain" description="N-acetyltransferase" evidence="1">
    <location>
        <begin position="100"/>
        <end position="246"/>
    </location>
</feature>
<keyword evidence="2" id="KW-0012">Acyltransferase</keyword>
<gene>
    <name evidence="2" type="ORF">BDV25DRAFT_17839</name>
</gene>
<evidence type="ECO:0000313" key="2">
    <source>
        <dbReference type="EMBL" id="KAE8153651.1"/>
    </source>
</evidence>
<dbReference type="Gene3D" id="3.40.630.30">
    <property type="match status" value="1"/>
</dbReference>
<dbReference type="CDD" id="cd04301">
    <property type="entry name" value="NAT_SF"/>
    <property type="match status" value="1"/>
</dbReference>
<reference evidence="2 3" key="1">
    <citation type="submission" date="2019-04" db="EMBL/GenBank/DDBJ databases">
        <title>Friends and foes A comparative genomics study of 23 Aspergillus species from section Flavi.</title>
        <authorList>
            <consortium name="DOE Joint Genome Institute"/>
            <person name="Kjaerbolling I."/>
            <person name="Vesth T."/>
            <person name="Frisvad J.C."/>
            <person name="Nybo J.L."/>
            <person name="Theobald S."/>
            <person name="Kildgaard S."/>
            <person name="Isbrandt T."/>
            <person name="Kuo A."/>
            <person name="Sato A."/>
            <person name="Lyhne E.K."/>
            <person name="Kogle M.E."/>
            <person name="Wiebenga A."/>
            <person name="Kun R.S."/>
            <person name="Lubbers R.J."/>
            <person name="Makela M.R."/>
            <person name="Barry K."/>
            <person name="Chovatia M."/>
            <person name="Clum A."/>
            <person name="Daum C."/>
            <person name="Haridas S."/>
            <person name="He G."/>
            <person name="LaButti K."/>
            <person name="Lipzen A."/>
            <person name="Mondo S."/>
            <person name="Riley R."/>
            <person name="Salamov A."/>
            <person name="Simmons B.A."/>
            <person name="Magnuson J.K."/>
            <person name="Henrissat B."/>
            <person name="Mortensen U.H."/>
            <person name="Larsen T.O."/>
            <person name="Devries R.P."/>
            <person name="Grigoriev I.V."/>
            <person name="Machida M."/>
            <person name="Baker S.E."/>
            <person name="Andersen M.R."/>
        </authorList>
    </citation>
    <scope>NUCLEOTIDE SEQUENCE [LARGE SCALE GENOMIC DNA]</scope>
    <source>
        <strain evidence="2 3">IBT 18842</strain>
    </source>
</reference>
<sequence length="249" mass="28392">MSIVESVINMECTQIQLRLAVPQDLPFIAEVAAQAMLNDELFAFLCPRRKDYYSDYRRGFLRRLRTKLKAPGWVIVVAVVNSPAYPSTDSMHIVGYSVWERIGESTEAGTGKQGEVEQGWLNNIQENIWDLGDQLFSWLYPDRSVDRSHLAAYSALTEECFPYSAYPKLWFLSTLAVHPDYQRQGIGRKLVEWGLGQAAREQMPVGLEASAKGTYLYHSLGFRTVNEMPLIENITLRAMIWDLPKDAHN</sequence>
<dbReference type="SUPFAM" id="SSF55729">
    <property type="entry name" value="Acyl-CoA N-acyltransferases (Nat)"/>
    <property type="match status" value="1"/>
</dbReference>
<evidence type="ECO:0000313" key="3">
    <source>
        <dbReference type="Proteomes" id="UP000325780"/>
    </source>
</evidence>
<keyword evidence="3" id="KW-1185">Reference proteome</keyword>
<protein>
    <submittedName>
        <fullName evidence="2">Acyl-CoA N-acyltransferase</fullName>
    </submittedName>
</protein>
<dbReference type="InterPro" id="IPR000182">
    <property type="entry name" value="GNAT_dom"/>
</dbReference>
<dbReference type="PANTHER" id="PTHR42791:SF16">
    <property type="entry name" value="N-ACETYLTRANSFERASE DOMAIN-CONTAINING PROTEIN"/>
    <property type="match status" value="1"/>
</dbReference>
<dbReference type="InterPro" id="IPR052523">
    <property type="entry name" value="Trichothecene_AcTrans"/>
</dbReference>
<dbReference type="InterPro" id="IPR016181">
    <property type="entry name" value="Acyl_CoA_acyltransferase"/>
</dbReference>
<accession>A0A5N6U688</accession>
<dbReference type="GO" id="GO:0016747">
    <property type="term" value="F:acyltransferase activity, transferring groups other than amino-acyl groups"/>
    <property type="evidence" value="ECO:0007669"/>
    <property type="project" value="InterPro"/>
</dbReference>
<name>A0A5N6U688_ASPAV</name>
<evidence type="ECO:0000259" key="1">
    <source>
        <dbReference type="PROSITE" id="PS51186"/>
    </source>
</evidence>
<dbReference type="Proteomes" id="UP000325780">
    <property type="component" value="Unassembled WGS sequence"/>
</dbReference>
<dbReference type="PANTHER" id="PTHR42791">
    <property type="entry name" value="GNAT FAMILY ACETYLTRANSFERASE"/>
    <property type="match status" value="1"/>
</dbReference>
<proteinExistence type="predicted"/>
<dbReference type="EMBL" id="ML742036">
    <property type="protein sequence ID" value="KAE8153651.1"/>
    <property type="molecule type" value="Genomic_DNA"/>
</dbReference>